<dbReference type="NCBIfam" id="TIGR02193">
    <property type="entry name" value="heptsyl_trn_I"/>
    <property type="match status" value="1"/>
</dbReference>
<evidence type="ECO:0000256" key="10">
    <source>
        <dbReference type="ARBA" id="ARBA00044041"/>
    </source>
</evidence>
<dbReference type="PANTHER" id="PTHR30160">
    <property type="entry name" value="TETRAACYLDISACCHARIDE 4'-KINASE-RELATED"/>
    <property type="match status" value="1"/>
</dbReference>
<dbReference type="AlphaFoldDB" id="A0A2Z6G818"/>
<organism evidence="14 15">
    <name type="scientific">Ferriphaselus amnicola</name>
    <dbReference type="NCBI Taxonomy" id="1188319"/>
    <lineage>
        <taxon>Bacteria</taxon>
        <taxon>Pseudomonadati</taxon>
        <taxon>Pseudomonadota</taxon>
        <taxon>Betaproteobacteria</taxon>
        <taxon>Nitrosomonadales</taxon>
        <taxon>Gallionellaceae</taxon>
        <taxon>Ferriphaselus</taxon>
    </lineage>
</organism>
<comment type="catalytic activity">
    <reaction evidence="13">
        <text>an alpha-Kdo-(2-&gt;4)-alpha-Kdo-(2-&gt;6)-lipid A + ADP-L-glycero-beta-D-manno-heptose = an L-alpha-D-Hep-(1-&gt;5)-[alpha-Kdo-(2-&gt;4)]-alpha-Kdo-(2-&gt;6)-lipid A + ADP + H(+)</text>
        <dbReference type="Rhea" id="RHEA:74067"/>
        <dbReference type="ChEBI" id="CHEBI:15378"/>
        <dbReference type="ChEBI" id="CHEBI:61506"/>
        <dbReference type="ChEBI" id="CHEBI:176431"/>
        <dbReference type="ChEBI" id="CHEBI:193068"/>
        <dbReference type="ChEBI" id="CHEBI:456216"/>
        <dbReference type="EC" id="2.4.99.23"/>
    </reaction>
</comment>
<dbReference type="GO" id="GO:0005886">
    <property type="term" value="C:plasma membrane"/>
    <property type="evidence" value="ECO:0007669"/>
    <property type="project" value="UniProtKB-SubCell"/>
</dbReference>
<evidence type="ECO:0000256" key="9">
    <source>
        <dbReference type="ARBA" id="ARBA00043995"/>
    </source>
</evidence>
<dbReference type="STRING" id="1188319.OYT1_02138"/>
<dbReference type="SUPFAM" id="SSF53756">
    <property type="entry name" value="UDP-Glycosyltransferase/glycogen phosphorylase"/>
    <property type="match status" value="1"/>
</dbReference>
<proteinExistence type="inferred from homology"/>
<evidence type="ECO:0000256" key="13">
    <source>
        <dbReference type="ARBA" id="ARBA00049201"/>
    </source>
</evidence>
<dbReference type="GO" id="GO:0008713">
    <property type="term" value="F:ADP-heptose-lipopolysaccharide heptosyltransferase activity"/>
    <property type="evidence" value="ECO:0007669"/>
    <property type="project" value="TreeGrafter"/>
</dbReference>
<keyword evidence="5" id="KW-0328">Glycosyltransferase</keyword>
<keyword evidence="15" id="KW-1185">Reference proteome</keyword>
<keyword evidence="7" id="KW-0448">Lipopolysaccharide biosynthesis</keyword>
<dbReference type="Pfam" id="PF01075">
    <property type="entry name" value="Glyco_transf_9"/>
    <property type="match status" value="1"/>
</dbReference>
<dbReference type="CDD" id="cd03789">
    <property type="entry name" value="GT9_LPS_heptosyltransferase"/>
    <property type="match status" value="1"/>
</dbReference>
<dbReference type="InterPro" id="IPR051199">
    <property type="entry name" value="LPS_LOS_Heptosyltrfase"/>
</dbReference>
<evidence type="ECO:0000256" key="4">
    <source>
        <dbReference type="ARBA" id="ARBA00022519"/>
    </source>
</evidence>
<dbReference type="Proteomes" id="UP000033070">
    <property type="component" value="Chromosome"/>
</dbReference>
<dbReference type="EC" id="2.4.99.23" evidence="10"/>
<gene>
    <name evidence="14" type="ORF">OYT1_ch0031</name>
</gene>
<evidence type="ECO:0000313" key="15">
    <source>
        <dbReference type="Proteomes" id="UP000033070"/>
    </source>
</evidence>
<evidence type="ECO:0000256" key="1">
    <source>
        <dbReference type="ARBA" id="ARBA00004515"/>
    </source>
</evidence>
<dbReference type="EMBL" id="AP018738">
    <property type="protein sequence ID" value="BBE49607.1"/>
    <property type="molecule type" value="Genomic_DNA"/>
</dbReference>
<evidence type="ECO:0000256" key="3">
    <source>
        <dbReference type="ARBA" id="ARBA00022475"/>
    </source>
</evidence>
<reference evidence="14 15" key="1">
    <citation type="submission" date="2018-06" db="EMBL/GenBank/DDBJ databases">
        <title>OYT1 Genome Sequencing.</title>
        <authorList>
            <person name="Kato S."/>
            <person name="Itoh T."/>
            <person name="Ohkuma M."/>
        </authorList>
    </citation>
    <scope>NUCLEOTIDE SEQUENCE [LARGE SCALE GENOMIC DNA]</scope>
    <source>
        <strain evidence="14 15">OYT1</strain>
    </source>
</reference>
<dbReference type="Gene3D" id="3.40.50.2000">
    <property type="entry name" value="Glycogen Phosphorylase B"/>
    <property type="match status" value="2"/>
</dbReference>
<protein>
    <recommendedName>
        <fullName evidence="11">Lipopolysaccharide heptosyltransferase 1</fullName>
        <ecNumber evidence="10">2.4.99.23</ecNumber>
    </recommendedName>
    <alternativeName>
        <fullName evidence="12">ADP-heptose:lipopolysaccharide heptosyltransferase I</fullName>
    </alternativeName>
</protein>
<dbReference type="GO" id="GO:0005829">
    <property type="term" value="C:cytosol"/>
    <property type="evidence" value="ECO:0007669"/>
    <property type="project" value="TreeGrafter"/>
</dbReference>
<name>A0A2Z6G818_9PROT</name>
<accession>A0A2Z6G818</accession>
<comment type="subcellular location">
    <subcellularLocation>
        <location evidence="1">Cell inner membrane</location>
        <topology evidence="1">Peripheral membrane protein</topology>
        <orientation evidence="1">Cytoplasmic side</orientation>
    </subcellularLocation>
</comment>
<evidence type="ECO:0000256" key="6">
    <source>
        <dbReference type="ARBA" id="ARBA00022679"/>
    </source>
</evidence>
<keyword evidence="3" id="KW-1003">Cell membrane</keyword>
<comment type="similarity">
    <text evidence="9">Belongs to the glycosyltransferase 9 family.</text>
</comment>
<evidence type="ECO:0000256" key="7">
    <source>
        <dbReference type="ARBA" id="ARBA00022985"/>
    </source>
</evidence>
<evidence type="ECO:0000256" key="8">
    <source>
        <dbReference type="ARBA" id="ARBA00023136"/>
    </source>
</evidence>
<keyword evidence="6 14" id="KW-0808">Transferase</keyword>
<dbReference type="OrthoDB" id="9767552at2"/>
<keyword evidence="4" id="KW-0997">Cell inner membrane</keyword>
<dbReference type="KEGG" id="fam:OYT1_ch0031"/>
<evidence type="ECO:0000313" key="14">
    <source>
        <dbReference type="EMBL" id="BBE49607.1"/>
    </source>
</evidence>
<keyword evidence="8" id="KW-0472">Membrane</keyword>
<dbReference type="InterPro" id="IPR002201">
    <property type="entry name" value="Glyco_trans_9"/>
</dbReference>
<comment type="pathway">
    <text evidence="2">Bacterial outer membrane biogenesis; LPS core biosynthesis.</text>
</comment>
<dbReference type="InterPro" id="IPR011908">
    <property type="entry name" value="LipoPS_heptosylTferase-I"/>
</dbReference>
<dbReference type="RefSeq" id="WP_062627248.1">
    <property type="nucleotide sequence ID" value="NZ_AP018738.1"/>
</dbReference>
<evidence type="ECO:0000256" key="2">
    <source>
        <dbReference type="ARBA" id="ARBA00004713"/>
    </source>
</evidence>
<evidence type="ECO:0000256" key="11">
    <source>
        <dbReference type="ARBA" id="ARBA00044190"/>
    </source>
</evidence>
<dbReference type="PANTHER" id="PTHR30160:SF19">
    <property type="entry name" value="LIPOPOLYSACCHARIDE HEPTOSYLTRANSFERASE 1"/>
    <property type="match status" value="1"/>
</dbReference>
<dbReference type="GO" id="GO:0009244">
    <property type="term" value="P:lipopolysaccharide core region biosynthetic process"/>
    <property type="evidence" value="ECO:0007669"/>
    <property type="project" value="InterPro"/>
</dbReference>
<evidence type="ECO:0000256" key="12">
    <source>
        <dbReference type="ARBA" id="ARBA00044330"/>
    </source>
</evidence>
<sequence length="316" mass="34496">MRILLVKTSSLGDVLHNLPVVTDILHHFPEAEIDWVVEENFAELPKLHPGVQRVLTVAIRRWRRERKTAREEIRRSVAAIREHDYDFVIDTQGLLKSALVMRNAFGVRCGYSFLSAREPLASLFYHKCFSVPKKQHAVERNRQLVAQALGYTLDTPADYGIQPPDIALKWLKASTYAVLLHATSRADKLWEEANWVELGKQLQRQGVRSVLPWGSPSELARAQRLAAAIPAAICAPRLDLAEAATLLGGAQAVVGVDTGLAHLAAALAVPTVGIYTATDPVLTGLYAGARAVNLGGKAQSPSVEAVMAALGQVRRA</sequence>
<evidence type="ECO:0000256" key="5">
    <source>
        <dbReference type="ARBA" id="ARBA00022676"/>
    </source>
</evidence>